<dbReference type="InParanoid" id="E9GPP2"/>
<sequence length="254" mass="28621">MTSSRSRQLSVVCAGFVILSIAVFLIRQNTVVIDATQLGLSGNLQQHRAAGHPFSNRSYNLMEETELTYGWTQIFNSEEYYLNANKLAQDHPCVIETIRRHYLNQPPSPQVPLKLDSDDISKDESPGQTDVIMKLLKNQPKSVDSGHSHIEGAAKTLQKPGIPGVDPAMITVQCFPFYSVLLAVGQTQINFFSLDVEGNELKILKTIPWHKVDIKCSTAESADDLNENSKVCRRHDSRITQWQRGITRRKKRFV</sequence>
<dbReference type="OrthoDB" id="6379834at2759"/>
<dbReference type="KEGG" id="dpx:DAPPUDRAFT_105159"/>
<dbReference type="EMBL" id="GL732557">
    <property type="protein sequence ID" value="EFX78419.1"/>
    <property type="molecule type" value="Genomic_DNA"/>
</dbReference>
<dbReference type="GO" id="GO:0031902">
    <property type="term" value="C:late endosome membrane"/>
    <property type="evidence" value="ECO:0000318"/>
    <property type="project" value="GO_Central"/>
</dbReference>
<dbReference type="PANTHER" id="PTHR34009:SF2">
    <property type="entry name" value="PROTEIN STAR"/>
    <property type="match status" value="1"/>
</dbReference>
<evidence type="ECO:0000313" key="3">
    <source>
        <dbReference type="Proteomes" id="UP000000305"/>
    </source>
</evidence>
<dbReference type="Proteomes" id="UP000000305">
    <property type="component" value="Unassembled WGS sequence"/>
</dbReference>
<reference evidence="2 3" key="1">
    <citation type="journal article" date="2011" name="Science">
        <title>The ecoresponsive genome of Daphnia pulex.</title>
        <authorList>
            <person name="Colbourne J.K."/>
            <person name="Pfrender M.E."/>
            <person name="Gilbert D."/>
            <person name="Thomas W.K."/>
            <person name="Tucker A."/>
            <person name="Oakley T.H."/>
            <person name="Tokishita S."/>
            <person name="Aerts A."/>
            <person name="Arnold G.J."/>
            <person name="Basu M.K."/>
            <person name="Bauer D.J."/>
            <person name="Caceres C.E."/>
            <person name="Carmel L."/>
            <person name="Casola C."/>
            <person name="Choi J.H."/>
            <person name="Detter J.C."/>
            <person name="Dong Q."/>
            <person name="Dusheyko S."/>
            <person name="Eads B.D."/>
            <person name="Frohlich T."/>
            <person name="Geiler-Samerotte K.A."/>
            <person name="Gerlach D."/>
            <person name="Hatcher P."/>
            <person name="Jogdeo S."/>
            <person name="Krijgsveld J."/>
            <person name="Kriventseva E.V."/>
            <person name="Kultz D."/>
            <person name="Laforsch C."/>
            <person name="Lindquist E."/>
            <person name="Lopez J."/>
            <person name="Manak J.R."/>
            <person name="Muller J."/>
            <person name="Pangilinan J."/>
            <person name="Patwardhan R.P."/>
            <person name="Pitluck S."/>
            <person name="Pritham E.J."/>
            <person name="Rechtsteiner A."/>
            <person name="Rho M."/>
            <person name="Rogozin I.B."/>
            <person name="Sakarya O."/>
            <person name="Salamov A."/>
            <person name="Schaack S."/>
            <person name="Shapiro H."/>
            <person name="Shiga Y."/>
            <person name="Skalitzky C."/>
            <person name="Smith Z."/>
            <person name="Souvorov A."/>
            <person name="Sung W."/>
            <person name="Tang Z."/>
            <person name="Tsuchiya D."/>
            <person name="Tu H."/>
            <person name="Vos H."/>
            <person name="Wang M."/>
            <person name="Wolf Y.I."/>
            <person name="Yamagata H."/>
            <person name="Yamada T."/>
            <person name="Ye Y."/>
            <person name="Shaw J.R."/>
            <person name="Andrews J."/>
            <person name="Crease T.J."/>
            <person name="Tang H."/>
            <person name="Lucas S.M."/>
            <person name="Robertson H.M."/>
            <person name="Bork P."/>
            <person name="Koonin E.V."/>
            <person name="Zdobnov E.M."/>
            <person name="Grigoriev I.V."/>
            <person name="Lynch M."/>
            <person name="Boore J.L."/>
        </authorList>
    </citation>
    <scope>NUCLEOTIDE SEQUENCE [LARGE SCALE GENOMIC DNA]</scope>
</reference>
<keyword evidence="1" id="KW-0472">Membrane</keyword>
<keyword evidence="1" id="KW-1133">Transmembrane helix</keyword>
<accession>E9GPP2</accession>
<evidence type="ECO:0008006" key="4">
    <source>
        <dbReference type="Google" id="ProtNLM"/>
    </source>
</evidence>
<evidence type="ECO:0000313" key="2">
    <source>
        <dbReference type="EMBL" id="EFX78419.1"/>
    </source>
</evidence>
<protein>
    <recommendedName>
        <fullName evidence="4">Methyltransferase FkbM domain-containing protein</fullName>
    </recommendedName>
</protein>
<dbReference type="PANTHER" id="PTHR34009">
    <property type="entry name" value="PROTEIN STAR"/>
    <property type="match status" value="1"/>
</dbReference>
<keyword evidence="3" id="KW-1185">Reference proteome</keyword>
<dbReference type="GO" id="GO:0005789">
    <property type="term" value="C:endoplasmic reticulum membrane"/>
    <property type="evidence" value="ECO:0000318"/>
    <property type="project" value="GO_Central"/>
</dbReference>
<organism evidence="2 3">
    <name type="scientific">Daphnia pulex</name>
    <name type="common">Water flea</name>
    <dbReference type="NCBI Taxonomy" id="6669"/>
    <lineage>
        <taxon>Eukaryota</taxon>
        <taxon>Metazoa</taxon>
        <taxon>Ecdysozoa</taxon>
        <taxon>Arthropoda</taxon>
        <taxon>Crustacea</taxon>
        <taxon>Branchiopoda</taxon>
        <taxon>Diplostraca</taxon>
        <taxon>Cladocera</taxon>
        <taxon>Anomopoda</taxon>
        <taxon>Daphniidae</taxon>
        <taxon>Daphnia</taxon>
    </lineage>
</organism>
<dbReference type="InterPro" id="IPR053202">
    <property type="entry name" value="EGF_Rcpt_Signaling_Reg"/>
</dbReference>
<dbReference type="HOGENOM" id="CLU_1095231_0_0_1"/>
<dbReference type="PhylomeDB" id="E9GPP2"/>
<dbReference type="AlphaFoldDB" id="E9GPP2"/>
<keyword evidence="1" id="KW-0812">Transmembrane</keyword>
<dbReference type="GO" id="GO:0006888">
    <property type="term" value="P:endoplasmic reticulum to Golgi vesicle-mediated transport"/>
    <property type="evidence" value="ECO:0000318"/>
    <property type="project" value="GO_Central"/>
</dbReference>
<dbReference type="GO" id="GO:0005886">
    <property type="term" value="C:plasma membrane"/>
    <property type="evidence" value="ECO:0000318"/>
    <property type="project" value="GO_Central"/>
</dbReference>
<evidence type="ECO:0000256" key="1">
    <source>
        <dbReference type="SAM" id="Phobius"/>
    </source>
</evidence>
<feature type="transmembrane region" description="Helical" evidence="1">
    <location>
        <begin position="9"/>
        <end position="26"/>
    </location>
</feature>
<name>E9GPP2_DAPPU</name>
<gene>
    <name evidence="2" type="ORF">DAPPUDRAFT_105159</name>
</gene>
<dbReference type="GO" id="GO:0005794">
    <property type="term" value="C:Golgi apparatus"/>
    <property type="evidence" value="ECO:0000318"/>
    <property type="project" value="GO_Central"/>
</dbReference>
<dbReference type="GO" id="GO:0016197">
    <property type="term" value="P:endosomal transport"/>
    <property type="evidence" value="ECO:0000318"/>
    <property type="project" value="GO_Central"/>
</dbReference>
<proteinExistence type="predicted"/>